<evidence type="ECO:0000313" key="9">
    <source>
        <dbReference type="EMBL" id="KAL3119208.1"/>
    </source>
</evidence>
<dbReference type="Gene3D" id="1.20.920.30">
    <property type="match status" value="1"/>
</dbReference>
<comment type="similarity">
    <text evidence="1">Belongs to the dynein heavy chain family.</text>
</comment>
<evidence type="ECO:0000256" key="7">
    <source>
        <dbReference type="SAM" id="Phobius"/>
    </source>
</evidence>
<gene>
    <name evidence="9" type="ORF">niasHT_003495</name>
</gene>
<proteinExistence type="inferred from homology"/>
<evidence type="ECO:0000256" key="1">
    <source>
        <dbReference type="ARBA" id="ARBA00008887"/>
    </source>
</evidence>
<keyword evidence="2 7" id="KW-0812">Transmembrane</keyword>
<feature type="compositionally biased region" description="Low complexity" evidence="6">
    <location>
        <begin position="1723"/>
        <end position="1734"/>
    </location>
</feature>
<feature type="coiled-coil region" evidence="5">
    <location>
        <begin position="1010"/>
        <end position="1100"/>
    </location>
</feature>
<dbReference type="Gene3D" id="1.20.1560.10">
    <property type="entry name" value="ABC transporter type 1, transmembrane domain"/>
    <property type="match status" value="1"/>
</dbReference>
<keyword evidence="10" id="KW-1185">Reference proteome</keyword>
<dbReference type="Pfam" id="PF17852">
    <property type="entry name" value="Dynein_AAA_lid"/>
    <property type="match status" value="1"/>
</dbReference>
<feature type="transmembrane region" description="Helical" evidence="7">
    <location>
        <begin position="1340"/>
        <end position="1362"/>
    </location>
</feature>
<name>A0ABD2LVC7_9BILA</name>
<dbReference type="Pfam" id="PF12777">
    <property type="entry name" value="MT"/>
    <property type="match status" value="1"/>
</dbReference>
<dbReference type="Pfam" id="PF12780">
    <property type="entry name" value="AAA_8"/>
    <property type="match status" value="1"/>
</dbReference>
<feature type="compositionally biased region" description="Low complexity" evidence="6">
    <location>
        <begin position="1829"/>
        <end position="1840"/>
    </location>
</feature>
<dbReference type="EMBL" id="JBICBT010000255">
    <property type="protein sequence ID" value="KAL3119208.1"/>
    <property type="molecule type" value="Genomic_DNA"/>
</dbReference>
<dbReference type="SMART" id="SM00382">
    <property type="entry name" value="AAA"/>
    <property type="match status" value="2"/>
</dbReference>
<dbReference type="Proteomes" id="UP001620626">
    <property type="component" value="Unassembled WGS sequence"/>
</dbReference>
<dbReference type="InterPro" id="IPR024743">
    <property type="entry name" value="Dynein_HC_stalk"/>
</dbReference>
<dbReference type="InterPro" id="IPR026983">
    <property type="entry name" value="DHC"/>
</dbReference>
<evidence type="ECO:0000256" key="2">
    <source>
        <dbReference type="ARBA" id="ARBA00022692"/>
    </source>
</evidence>
<feature type="transmembrane region" description="Helical" evidence="7">
    <location>
        <begin position="1382"/>
        <end position="1402"/>
    </location>
</feature>
<evidence type="ECO:0000256" key="6">
    <source>
        <dbReference type="SAM" id="MobiDB-lite"/>
    </source>
</evidence>
<dbReference type="FunFam" id="3.40.50.300:FF:000122">
    <property type="entry name" value="Cytoplasmic dynein 1 heavy chain"/>
    <property type="match status" value="1"/>
</dbReference>
<dbReference type="CDD" id="cd00009">
    <property type="entry name" value="AAA"/>
    <property type="match status" value="2"/>
</dbReference>
<evidence type="ECO:0000313" key="10">
    <source>
        <dbReference type="Proteomes" id="UP001620626"/>
    </source>
</evidence>
<dbReference type="Pfam" id="PF12775">
    <property type="entry name" value="AAA_7"/>
    <property type="match status" value="1"/>
</dbReference>
<protein>
    <recommendedName>
        <fullName evidence="8">AAA+ ATPase domain-containing protein</fullName>
    </recommendedName>
</protein>
<dbReference type="InterPro" id="IPR054354">
    <property type="entry name" value="DYNC2H1-like_lid"/>
</dbReference>
<feature type="coiled-coil region" evidence="5">
    <location>
        <begin position="813"/>
        <end position="907"/>
    </location>
</feature>
<dbReference type="SUPFAM" id="SSF52540">
    <property type="entry name" value="P-loop containing nucleoside triphosphate hydrolases"/>
    <property type="match status" value="3"/>
</dbReference>
<evidence type="ECO:0000256" key="5">
    <source>
        <dbReference type="SAM" id="Coils"/>
    </source>
</evidence>
<evidence type="ECO:0000256" key="4">
    <source>
        <dbReference type="ARBA" id="ARBA00023136"/>
    </source>
</evidence>
<feature type="compositionally biased region" description="Basic and acidic residues" evidence="6">
    <location>
        <begin position="1681"/>
        <end position="1693"/>
    </location>
</feature>
<evidence type="ECO:0000256" key="3">
    <source>
        <dbReference type="ARBA" id="ARBA00022989"/>
    </source>
</evidence>
<dbReference type="PANTHER" id="PTHR45703">
    <property type="entry name" value="DYNEIN HEAVY CHAIN"/>
    <property type="match status" value="1"/>
</dbReference>
<dbReference type="InterPro" id="IPR036640">
    <property type="entry name" value="ABC1_TM_sf"/>
</dbReference>
<keyword evidence="4 7" id="KW-0472">Membrane</keyword>
<evidence type="ECO:0000259" key="8">
    <source>
        <dbReference type="SMART" id="SM00382"/>
    </source>
</evidence>
<feature type="region of interest" description="Disordered" evidence="6">
    <location>
        <begin position="1646"/>
        <end position="1702"/>
    </location>
</feature>
<keyword evidence="5" id="KW-0175">Coiled coil</keyword>
<dbReference type="Gene3D" id="1.10.472.130">
    <property type="match status" value="1"/>
</dbReference>
<dbReference type="Gene3D" id="1.20.920.20">
    <property type="match status" value="1"/>
</dbReference>
<sequence length="1871" mass="213625">MAPSSDSIWAQMAKSYRGNANRLRNIQIICENTLSMHMDANGLVPRCLEFAVEQLEHIMEPTRQRLLQTFFSMLSFSVKQLVQYDSDHPDSPPSDEQIANFISRSLLVNLIWAFAGDGSWKSRKSLSDFVRASTTIQLPPDQSLPITDYFVTTDGDWESWLTKVPQIEIEPQRITDTLTVISTLDTVRHEMLLNIWLNERKPLILCGPPGSGKTIALLAALRSLPDMDVINVNFSSSTTPELLMKNFDHCCEYRNTPTGVVLAPVQTTRRLVIFCDEINLPQPDKCGTQRVISFMRQLVEENGFYRTTDLTWVTLERIQFVGACNPPTDPGRNPLSARFLRHVAVIYVDYPGRISLNQIYGTFARAMLRQTMQIREMAEPLTEAMTDFYLQSQEHFTQDDQPHYVYSPRELTRWVRGINEAIMPLDSVSREELVRIWAHEALRVFHDRLVRDDERVWTNELVDEIAHKYFAAFCNLDAALERPLLYSCWLKKHYSPVSRKQLEDYVMPRMRQFAEEELDVKLVLFDQILDHVLRIDRVFRQPQGHLLLIGVSGSGKTTLSRFVAWLNGFTTMQLKVHSKYKAADFDEDIRNVFRRAGCKNEKICFIMDESNMMETGFLERLNTLLANGEVPGLFEGDDFNTLISQIKEGAQSQGIKLGSTEELYKWFTAQIVQNLHVVFTMNPSGDGLRERASTSPALFNRCVLDWFGDWSNSALFQVGHELTSMCEIDKSDYTPPAALDHCCDRLPTEIAYRDAVVNSFVHIHNIVRKTNVAESRKGHRVMAITPRHFLDMINHFVMISKEKRDELDEQFYLNDGLRRINETEQQVKELQKSLNEKEVDFRKKQAEANAKFQLMLGDQREAENEKRTFETLQKQIREEKQCIDLKKNEVERKLAEVNEEAKSAVSGIKRAQLVEVRSMPSPPNSVKIAMEVICLLLGEKQTEWKSIGAIMVKDDFIPRILQFNTDSITPEITEKMKQYEDNPDWEFEKVNRASVACGPMVKWARAQLDCAKKLNDLKRLEKDAEEKTVKGEELKHKIEALENRIQELKDEYAQLIGEAEHIKRDLQVVQEEVNTDIHLLKSLRDNCDFWEARKERFAQQNETLVGDVLLSAAFLSYSGYYDQLLRDSIFQKWMGILESSQIMFRHELAHIEYLSTADERLQWNNNGMPTDELCTENAIMLKRFNRFPLIIDPSGQSIEFICKEFSTASGKEHQKGGSVQLTSFNDNLFRENLESALRFGQTLLVQDAESYDPIINPVLNREVKRTDGRVVITIGDQDIDLSPDFKIFLFTRDSSVEFPADVCSRVTFVNFTTTRASLETHSEVRTSSIGKIFRFNIGNWHLAFVGLIGCSISGLAVPFFALVYAQIFSVFSEPLDQLQSDALFWAAMFLLVSFLNAFGFFISVFVPPLLLFLLLLIRSFLGQYVGPFWRGFDQKTADGGISEFDAPILPFFGLWKSTVMALLEWFYLPTRRSILIDGMPIEEINIHRLRNQIAMAFAGADAVRLNNSREYHIRNGGQRTHNARANCEGGGAGECAQFRAGTGTDQRANRSSAGIEATSALDTENEKAVKKALENARKGRTCLVIAHRLSTIQNSDTIFSLSSDSFAVAPPFSLFAVFCSSPPYFHLHQNVRSSSATSALLGIEEKRRKTSSGQQPQQLRRRQFVRQNGMMATDNEQNDEANNRGKTAEEHHQPNVQQNKSAERAAGAVLTNDQQRLDNISNWSSKKLSSSGPSRLRHVQPPPNIRDQNGPAVSSSKFYESSNGCGRIDQQQQLRIAVGRQPLKYASSKVRPVKKTMPQQQIEKGVGHGDKAHKNREEEKENTARKRISNSTPRRTTPNTTRKELQLAMTPNHRQQSDVEVFMTMMHKVKP</sequence>
<dbReference type="Gene3D" id="3.40.50.300">
    <property type="entry name" value="P-loop containing nucleotide triphosphate hydrolases"/>
    <property type="match status" value="4"/>
</dbReference>
<keyword evidence="3 7" id="KW-1133">Transmembrane helix</keyword>
<accession>A0ABD2LVC7</accession>
<dbReference type="Pfam" id="PF12781">
    <property type="entry name" value="AAA_9"/>
    <property type="match status" value="1"/>
</dbReference>
<feature type="domain" description="AAA+ ATPase" evidence="8">
    <location>
        <begin position="199"/>
        <end position="349"/>
    </location>
</feature>
<feature type="region of interest" description="Disordered" evidence="6">
    <location>
        <begin position="1788"/>
        <end position="1853"/>
    </location>
</feature>
<organism evidence="9 10">
    <name type="scientific">Heterodera trifolii</name>
    <dbReference type="NCBI Taxonomy" id="157864"/>
    <lineage>
        <taxon>Eukaryota</taxon>
        <taxon>Metazoa</taxon>
        <taxon>Ecdysozoa</taxon>
        <taxon>Nematoda</taxon>
        <taxon>Chromadorea</taxon>
        <taxon>Rhabditida</taxon>
        <taxon>Tylenchina</taxon>
        <taxon>Tylenchomorpha</taxon>
        <taxon>Tylenchoidea</taxon>
        <taxon>Heteroderidae</taxon>
        <taxon>Heteroderinae</taxon>
        <taxon>Heterodera</taxon>
    </lineage>
</organism>
<dbReference type="Pfam" id="PF22597">
    <property type="entry name" value="DYN_lid"/>
    <property type="match status" value="1"/>
</dbReference>
<dbReference type="InterPro" id="IPR003593">
    <property type="entry name" value="AAA+_ATPase"/>
</dbReference>
<feature type="compositionally biased region" description="Polar residues" evidence="6">
    <location>
        <begin position="1751"/>
        <end position="1766"/>
    </location>
</feature>
<comment type="caution">
    <text evidence="9">The sequence shown here is derived from an EMBL/GenBank/DDBJ whole genome shotgun (WGS) entry which is preliminary data.</text>
</comment>
<dbReference type="InterPro" id="IPR024317">
    <property type="entry name" value="Dynein_heavy_chain_D4_dom"/>
</dbReference>
<reference evidence="9 10" key="1">
    <citation type="submission" date="2024-10" db="EMBL/GenBank/DDBJ databases">
        <authorList>
            <person name="Kim D."/>
        </authorList>
    </citation>
    <scope>NUCLEOTIDE SEQUENCE [LARGE SCALE GENOMIC DNA]</scope>
    <source>
        <strain evidence="9">BH-2024</strain>
    </source>
</reference>
<feature type="region of interest" description="Disordered" evidence="6">
    <location>
        <begin position="1723"/>
        <end position="1766"/>
    </location>
</feature>
<dbReference type="InterPro" id="IPR041466">
    <property type="entry name" value="Dynein_AAA5_ext"/>
</dbReference>
<dbReference type="InterPro" id="IPR035706">
    <property type="entry name" value="AAA_9"/>
</dbReference>
<dbReference type="PANTHER" id="PTHR45703:SF36">
    <property type="entry name" value="DYNEIN HEAVY CHAIN, CYTOPLASMIC"/>
    <property type="match status" value="1"/>
</dbReference>
<feature type="compositionally biased region" description="Basic and acidic residues" evidence="6">
    <location>
        <begin position="1805"/>
        <end position="1824"/>
    </location>
</feature>
<dbReference type="InterPro" id="IPR027417">
    <property type="entry name" value="P-loop_NTPase"/>
</dbReference>
<feature type="domain" description="AAA+ ATPase" evidence="8">
    <location>
        <begin position="542"/>
        <end position="708"/>
    </location>
</feature>